<evidence type="ECO:0000313" key="14">
    <source>
        <dbReference type="Proteomes" id="UP000614601"/>
    </source>
</evidence>
<evidence type="ECO:0000256" key="7">
    <source>
        <dbReference type="ARBA" id="ARBA00022927"/>
    </source>
</evidence>
<keyword evidence="4" id="KW-0813">Transport</keyword>
<dbReference type="OrthoDB" id="200187at2759"/>
<feature type="transmembrane region" description="Helical" evidence="12">
    <location>
        <begin position="102"/>
        <end position="120"/>
    </location>
</feature>
<dbReference type="Pfam" id="PF03839">
    <property type="entry name" value="Sec62"/>
    <property type="match status" value="1"/>
</dbReference>
<comment type="caution">
    <text evidence="13">The sequence shown here is derived from an EMBL/GenBank/DDBJ whole genome shotgun (WGS) entry which is preliminary data.</text>
</comment>
<keyword evidence="5 12" id="KW-0812">Transmembrane</keyword>
<dbReference type="PANTHER" id="PTHR12443:SF9">
    <property type="entry name" value="TRANSLOCATION PROTEIN SEC62"/>
    <property type="match status" value="1"/>
</dbReference>
<name>A0A811K514_9BILA</name>
<protein>
    <recommendedName>
        <fullName evidence="3">Translocation protein SEC62</fullName>
    </recommendedName>
</protein>
<dbReference type="Proteomes" id="UP000783686">
    <property type="component" value="Unassembled WGS sequence"/>
</dbReference>
<evidence type="ECO:0000313" key="13">
    <source>
        <dbReference type="EMBL" id="CAD5211076.1"/>
    </source>
</evidence>
<sequence length="302" mass="34366">MKVLLERGFFFRAKVLVPRPKPRPGASQDTKDSPRIKKIKEEKAYESGKDNETANESSAEQKKNDERRKKKIKLIAHDSQYFNDDSDVYIWVYDPTPLYKKIIGICIILGVIAGCLFPLWPEWMRLGVYYLAMAGIIFFAVILGIGIARTILFGIIYACTLGRHHFWFLPNLLADVGFFESFQPVYTYEYVDPNAPKETKKEKKKVNNSGDAKPKKEKSKKPEEEKKVEEENVVEDVPSDGEENEDAEKYSNPSSESEGKAEENESGSSSPVEASPKPATGDVRRRRNVRKVEDDYVLVDGE</sequence>
<dbReference type="GO" id="GO:0005789">
    <property type="term" value="C:endoplasmic reticulum membrane"/>
    <property type="evidence" value="ECO:0007669"/>
    <property type="project" value="UniProtKB-SubCell"/>
</dbReference>
<evidence type="ECO:0000256" key="12">
    <source>
        <dbReference type="SAM" id="Phobius"/>
    </source>
</evidence>
<dbReference type="AlphaFoldDB" id="A0A811K514"/>
<dbReference type="EMBL" id="CAJFDH010000002">
    <property type="protein sequence ID" value="CAD5211076.1"/>
    <property type="molecule type" value="Genomic_DNA"/>
</dbReference>
<dbReference type="InterPro" id="IPR004728">
    <property type="entry name" value="Sec62"/>
</dbReference>
<keyword evidence="6" id="KW-0256">Endoplasmic reticulum</keyword>
<feature type="compositionally biased region" description="Basic and acidic residues" evidence="11">
    <location>
        <begin position="220"/>
        <end position="230"/>
    </location>
</feature>
<keyword evidence="7" id="KW-0653">Protein transport</keyword>
<keyword evidence="9" id="KW-0811">Translocation</keyword>
<proteinExistence type="inferred from homology"/>
<feature type="compositionally biased region" description="Basic and acidic residues" evidence="11">
    <location>
        <begin position="29"/>
        <end position="52"/>
    </location>
</feature>
<feature type="transmembrane region" description="Helical" evidence="12">
    <location>
        <begin position="126"/>
        <end position="159"/>
    </location>
</feature>
<evidence type="ECO:0000256" key="3">
    <source>
        <dbReference type="ARBA" id="ARBA00021257"/>
    </source>
</evidence>
<evidence type="ECO:0000256" key="8">
    <source>
        <dbReference type="ARBA" id="ARBA00022989"/>
    </source>
</evidence>
<evidence type="ECO:0000256" key="11">
    <source>
        <dbReference type="SAM" id="MobiDB-lite"/>
    </source>
</evidence>
<feature type="region of interest" description="Disordered" evidence="11">
    <location>
        <begin position="18"/>
        <end position="65"/>
    </location>
</feature>
<keyword evidence="8 12" id="KW-1133">Transmembrane helix</keyword>
<evidence type="ECO:0000256" key="2">
    <source>
        <dbReference type="ARBA" id="ARBA00010604"/>
    </source>
</evidence>
<evidence type="ECO:0000256" key="5">
    <source>
        <dbReference type="ARBA" id="ARBA00022692"/>
    </source>
</evidence>
<comment type="subcellular location">
    <subcellularLocation>
        <location evidence="1">Endoplasmic reticulum membrane</location>
        <topology evidence="1">Multi-pass membrane protein</topology>
    </subcellularLocation>
</comment>
<dbReference type="GO" id="GO:0031204">
    <property type="term" value="P:post-translational protein targeting to membrane, translocation"/>
    <property type="evidence" value="ECO:0007669"/>
    <property type="project" value="TreeGrafter"/>
</dbReference>
<feature type="compositionally biased region" description="Acidic residues" evidence="11">
    <location>
        <begin position="231"/>
        <end position="246"/>
    </location>
</feature>
<dbReference type="PANTHER" id="PTHR12443">
    <property type="entry name" value="TRANSLOCATION PROTEIN SEC62"/>
    <property type="match status" value="1"/>
</dbReference>
<evidence type="ECO:0000256" key="4">
    <source>
        <dbReference type="ARBA" id="ARBA00022448"/>
    </source>
</evidence>
<evidence type="ECO:0000256" key="9">
    <source>
        <dbReference type="ARBA" id="ARBA00023010"/>
    </source>
</evidence>
<comment type="similarity">
    <text evidence="2">Belongs to the SEC62 family.</text>
</comment>
<feature type="region of interest" description="Disordered" evidence="11">
    <location>
        <begin position="197"/>
        <end position="302"/>
    </location>
</feature>
<evidence type="ECO:0000256" key="10">
    <source>
        <dbReference type="ARBA" id="ARBA00023136"/>
    </source>
</evidence>
<gene>
    <name evidence="13" type="ORF">BOKJ2_LOCUS3513</name>
</gene>
<accession>A0A811K514</accession>
<dbReference type="EMBL" id="CAJFCW020000002">
    <property type="protein sequence ID" value="CAG9092643.1"/>
    <property type="molecule type" value="Genomic_DNA"/>
</dbReference>
<organism evidence="13 14">
    <name type="scientific">Bursaphelenchus okinawaensis</name>
    <dbReference type="NCBI Taxonomy" id="465554"/>
    <lineage>
        <taxon>Eukaryota</taxon>
        <taxon>Metazoa</taxon>
        <taxon>Ecdysozoa</taxon>
        <taxon>Nematoda</taxon>
        <taxon>Chromadorea</taxon>
        <taxon>Rhabditida</taxon>
        <taxon>Tylenchina</taxon>
        <taxon>Tylenchomorpha</taxon>
        <taxon>Aphelenchoidea</taxon>
        <taxon>Aphelenchoididae</taxon>
        <taxon>Bursaphelenchus</taxon>
    </lineage>
</organism>
<evidence type="ECO:0000256" key="6">
    <source>
        <dbReference type="ARBA" id="ARBA00022824"/>
    </source>
</evidence>
<dbReference type="Proteomes" id="UP000614601">
    <property type="component" value="Unassembled WGS sequence"/>
</dbReference>
<keyword evidence="14" id="KW-1185">Reference proteome</keyword>
<reference evidence="13" key="1">
    <citation type="submission" date="2020-09" db="EMBL/GenBank/DDBJ databases">
        <authorList>
            <person name="Kikuchi T."/>
        </authorList>
    </citation>
    <scope>NUCLEOTIDE SEQUENCE</scope>
    <source>
        <strain evidence="13">SH1</strain>
    </source>
</reference>
<keyword evidence="10 12" id="KW-0472">Membrane</keyword>
<evidence type="ECO:0000256" key="1">
    <source>
        <dbReference type="ARBA" id="ARBA00004477"/>
    </source>
</evidence>